<reference evidence="2" key="1">
    <citation type="submission" date="2023-10" db="EMBL/GenBank/DDBJ databases">
        <authorList>
            <consortium name="PulseNet: The National Subtyping Network for Foodborne Disease Surveillance"/>
        </authorList>
    </citation>
    <scope>NUCLEOTIDE SEQUENCE</scope>
    <source>
        <strain evidence="2">PNUSAV004886</strain>
    </source>
</reference>
<dbReference type="EMBL" id="ABNSCA010000003">
    <property type="protein sequence ID" value="ELN6932334.1"/>
    <property type="molecule type" value="Genomic_DNA"/>
</dbReference>
<feature type="chain" id="PRO_5042517577" evidence="1">
    <location>
        <begin position="20"/>
        <end position="375"/>
    </location>
</feature>
<name>A0AAI9CU87_9VIBR</name>
<organism evidence="2 3">
    <name type="scientific">Vibrio navarrensis</name>
    <dbReference type="NCBI Taxonomy" id="29495"/>
    <lineage>
        <taxon>Bacteria</taxon>
        <taxon>Pseudomonadati</taxon>
        <taxon>Pseudomonadota</taxon>
        <taxon>Gammaproteobacteria</taxon>
        <taxon>Vibrionales</taxon>
        <taxon>Vibrionaceae</taxon>
        <taxon>Vibrio</taxon>
    </lineage>
</organism>
<dbReference type="Proteomes" id="UP001253463">
    <property type="component" value="Unassembled WGS sequence"/>
</dbReference>
<comment type="caution">
    <text evidence="2">The sequence shown here is derived from an EMBL/GenBank/DDBJ whole genome shotgun (WGS) entry which is preliminary data.</text>
</comment>
<sequence length="375" mass="42213">MRYYSLAKLIIFIPFCSQAKPPLDVDSFITQQGDGRFYANGRMQTIINVNYILEKGDAIESIELREQYTNASLEDIGLEWTYDENEYEHEILTGGKSSESRTNDSLPNYLREEGQVKFYISTEQPGSRNICFDIQTENGGHRNTCNNDEYQDSVALTALFPLVYGGKDMQTIAIGDTYTDTGLIIWAYGVYNKTNPTLRYLHYSGVLESPQNLVINTEDFATRDIYKQCELHGCVNYVGGYITTPEVNTLSFIEGAEPYRRKEFDFTPTDRPIVTVVPIVGTLTLVAGDYVCESGPWAPEYQCGKYTEAGMGSMLVPPGEIDPFLSTVQSHEITVTDMYGTDHQLRFLSDTVRYIGIALEGVEDTQATPQLPLEF</sequence>
<keyword evidence="1" id="KW-0732">Signal</keyword>
<accession>A0AAI9CU87</accession>
<feature type="signal peptide" evidence="1">
    <location>
        <begin position="1"/>
        <end position="19"/>
    </location>
</feature>
<evidence type="ECO:0000256" key="1">
    <source>
        <dbReference type="SAM" id="SignalP"/>
    </source>
</evidence>
<dbReference type="AlphaFoldDB" id="A0AAI9CU87"/>
<evidence type="ECO:0000313" key="2">
    <source>
        <dbReference type="EMBL" id="ELN6932334.1"/>
    </source>
</evidence>
<protein>
    <submittedName>
        <fullName evidence="2">Uncharacterized protein</fullName>
    </submittedName>
</protein>
<gene>
    <name evidence="2" type="ORF">RZY48_001721</name>
</gene>
<proteinExistence type="predicted"/>
<evidence type="ECO:0000313" key="3">
    <source>
        <dbReference type="Proteomes" id="UP001253463"/>
    </source>
</evidence>